<reference evidence="5" key="1">
    <citation type="submission" date="2017-02" db="EMBL/GenBank/DDBJ databases">
        <authorList>
            <person name="Varghese N."/>
            <person name="Submissions S."/>
        </authorList>
    </citation>
    <scope>NUCLEOTIDE SEQUENCE [LARGE SCALE GENOMIC DNA]</scope>
    <source>
        <strain evidence="5">DSM 24967</strain>
    </source>
</reference>
<gene>
    <name evidence="4" type="ORF">SAMN05660349_03268</name>
</gene>
<dbReference type="InterPro" id="IPR013320">
    <property type="entry name" value="ConA-like_dom_sf"/>
</dbReference>
<dbReference type="SUPFAM" id="SSF49899">
    <property type="entry name" value="Concanavalin A-like lectins/glucanases"/>
    <property type="match status" value="1"/>
</dbReference>
<dbReference type="RefSeq" id="WP_079684620.1">
    <property type="nucleotide sequence ID" value="NZ_FUYQ01000037.1"/>
</dbReference>
<feature type="chain" id="PRO_5012504672" evidence="2">
    <location>
        <begin position="25"/>
        <end position="356"/>
    </location>
</feature>
<dbReference type="GO" id="GO:0004553">
    <property type="term" value="F:hydrolase activity, hydrolyzing O-glycosyl compounds"/>
    <property type="evidence" value="ECO:0007669"/>
    <property type="project" value="InterPro"/>
</dbReference>
<dbReference type="GO" id="GO:0005975">
    <property type="term" value="P:carbohydrate metabolic process"/>
    <property type="evidence" value="ECO:0007669"/>
    <property type="project" value="InterPro"/>
</dbReference>
<feature type="signal peptide" evidence="2">
    <location>
        <begin position="1"/>
        <end position="24"/>
    </location>
</feature>
<dbReference type="PANTHER" id="PTHR10963">
    <property type="entry name" value="GLYCOSYL HYDROLASE-RELATED"/>
    <property type="match status" value="1"/>
</dbReference>
<proteinExistence type="inferred from homology"/>
<dbReference type="InterPro" id="IPR026444">
    <property type="entry name" value="Secre_tail"/>
</dbReference>
<organism evidence="4 5">
    <name type="scientific">Parabacteroides chartae</name>
    <dbReference type="NCBI Taxonomy" id="1037355"/>
    <lineage>
        <taxon>Bacteria</taxon>
        <taxon>Pseudomonadati</taxon>
        <taxon>Bacteroidota</taxon>
        <taxon>Bacteroidia</taxon>
        <taxon>Bacteroidales</taxon>
        <taxon>Tannerellaceae</taxon>
        <taxon>Parabacteroides</taxon>
    </lineage>
</organism>
<dbReference type="Pfam" id="PF18962">
    <property type="entry name" value="Por_Secre_tail"/>
    <property type="match status" value="1"/>
</dbReference>
<dbReference type="Proteomes" id="UP000190852">
    <property type="component" value="Unassembled WGS sequence"/>
</dbReference>
<dbReference type="InterPro" id="IPR050546">
    <property type="entry name" value="Glycosyl_Hydrlase_16"/>
</dbReference>
<evidence type="ECO:0000313" key="5">
    <source>
        <dbReference type="Proteomes" id="UP000190852"/>
    </source>
</evidence>
<dbReference type="Gene3D" id="2.60.120.200">
    <property type="match status" value="1"/>
</dbReference>
<evidence type="ECO:0000313" key="4">
    <source>
        <dbReference type="EMBL" id="SKB90140.1"/>
    </source>
</evidence>
<dbReference type="EMBL" id="FUYQ01000037">
    <property type="protein sequence ID" value="SKB90140.1"/>
    <property type="molecule type" value="Genomic_DNA"/>
</dbReference>
<sequence>MCYRSVLVQIILLGCCCLLGRAQAPEGYSLVWSDEFSASTPSLPDTNKWWYETGGSGWGNNELQYYVAGVAREDTLALISDGTLKIRALKKRYFSMDYVSIRMNTKENWKYGYFEMKAKVPGKRGSWAAFWMMPQNFTAWPLDGEIDIMEYVGYRPNVTQSSVHTQSYNHVAHTEKTATKNIANAETEFHVYGLEWTEDKITGYVDGIPYFTFANDKLGDKNTWPFDAPFYLKLNLAIGGNWGGLMGIDENVCPATYEIDYVRVYQSVKTDRPALDAQADSPFTITPTLARDRVVVSSDNSKKYTVSVTDLQGRLIEKLTNCMEDTIIDCSGWAKGLYVFTATNGVSSHSDKVIKN</sequence>
<feature type="domain" description="GH16" evidence="3">
    <location>
        <begin position="34"/>
        <end position="270"/>
    </location>
</feature>
<dbReference type="InterPro" id="IPR000757">
    <property type="entry name" value="Beta-glucanase-like"/>
</dbReference>
<accession>A0A1T5F276</accession>
<dbReference type="Pfam" id="PF00722">
    <property type="entry name" value="Glyco_hydro_16"/>
    <property type="match status" value="1"/>
</dbReference>
<keyword evidence="2" id="KW-0732">Signal</keyword>
<dbReference type="NCBIfam" id="TIGR04183">
    <property type="entry name" value="Por_Secre_tail"/>
    <property type="match status" value="1"/>
</dbReference>
<keyword evidence="5" id="KW-1185">Reference proteome</keyword>
<name>A0A1T5F276_9BACT</name>
<comment type="similarity">
    <text evidence="1">Belongs to the glycosyl hydrolase 16 family.</text>
</comment>
<dbReference type="CDD" id="cd08023">
    <property type="entry name" value="GH16_laminarinase_like"/>
    <property type="match status" value="1"/>
</dbReference>
<dbReference type="PROSITE" id="PS51762">
    <property type="entry name" value="GH16_2"/>
    <property type="match status" value="1"/>
</dbReference>
<evidence type="ECO:0000256" key="1">
    <source>
        <dbReference type="ARBA" id="ARBA00006865"/>
    </source>
</evidence>
<dbReference type="PANTHER" id="PTHR10963:SF55">
    <property type="entry name" value="GLYCOSIDE HYDROLASE FAMILY 16 PROTEIN"/>
    <property type="match status" value="1"/>
</dbReference>
<protein>
    <submittedName>
        <fullName evidence="4">Por secretion system C-terminal sorting domain-containing protein</fullName>
    </submittedName>
</protein>
<evidence type="ECO:0000256" key="2">
    <source>
        <dbReference type="SAM" id="SignalP"/>
    </source>
</evidence>
<dbReference type="AlphaFoldDB" id="A0A1T5F276"/>
<dbReference type="PROSITE" id="PS51257">
    <property type="entry name" value="PROKAR_LIPOPROTEIN"/>
    <property type="match status" value="1"/>
</dbReference>
<evidence type="ECO:0000259" key="3">
    <source>
        <dbReference type="PROSITE" id="PS51762"/>
    </source>
</evidence>